<comment type="caution">
    <text evidence="1">The sequence shown here is derived from an EMBL/GenBank/DDBJ whole genome shotgun (WGS) entry which is preliminary data.</text>
</comment>
<evidence type="ECO:0000313" key="1">
    <source>
        <dbReference type="EMBL" id="MBB5985643.1"/>
    </source>
</evidence>
<keyword evidence="2" id="KW-1185">Reference proteome</keyword>
<name>A0ABR6NGK9_9SPHN</name>
<evidence type="ECO:0000313" key="2">
    <source>
        <dbReference type="Proteomes" id="UP001138540"/>
    </source>
</evidence>
<gene>
    <name evidence="1" type="ORF">HNP60_001617</name>
</gene>
<sequence length="69" mass="7814">MPDTNSNNRPTHRLYTVNGESDNARWTDIGVAWATRDGKGFTLSLNALPLNGRVVMRVNDSKEERKGRR</sequence>
<accession>A0ABR6NGK9</accession>
<organism evidence="1 2">
    <name type="scientific">Sphingobium lignivorans</name>
    <dbReference type="NCBI Taxonomy" id="2735886"/>
    <lineage>
        <taxon>Bacteria</taxon>
        <taxon>Pseudomonadati</taxon>
        <taxon>Pseudomonadota</taxon>
        <taxon>Alphaproteobacteria</taxon>
        <taxon>Sphingomonadales</taxon>
        <taxon>Sphingomonadaceae</taxon>
        <taxon>Sphingobium</taxon>
    </lineage>
</organism>
<protein>
    <submittedName>
        <fullName evidence="1">Uncharacterized protein</fullName>
    </submittedName>
</protein>
<dbReference type="RefSeq" id="WP_184152253.1">
    <property type="nucleotide sequence ID" value="NZ_JACHKA010000001.1"/>
</dbReference>
<proteinExistence type="predicted"/>
<dbReference type="Proteomes" id="UP001138540">
    <property type="component" value="Unassembled WGS sequence"/>
</dbReference>
<dbReference type="EMBL" id="JACHKA010000001">
    <property type="protein sequence ID" value="MBB5985643.1"/>
    <property type="molecule type" value="Genomic_DNA"/>
</dbReference>
<reference evidence="1 2" key="1">
    <citation type="submission" date="2020-08" db="EMBL/GenBank/DDBJ databases">
        <title>Exploring microbial biodiversity for novel pathways involved in the catabolism of aromatic compounds derived from lignin.</title>
        <authorList>
            <person name="Elkins J."/>
        </authorList>
    </citation>
    <scope>NUCLEOTIDE SEQUENCE [LARGE SCALE GENOMIC DNA]</scope>
    <source>
        <strain evidence="1 2">B1D3A</strain>
    </source>
</reference>